<protein>
    <submittedName>
        <fullName evidence="2">Uncharacterized protein</fullName>
    </submittedName>
</protein>
<dbReference type="Proteomes" id="UP000639403">
    <property type="component" value="Unassembled WGS sequence"/>
</dbReference>
<name>A0A8H7NYR7_9APHY</name>
<reference evidence="2" key="2">
    <citation type="journal article" name="Front. Microbiol.">
        <title>Degradative Capacity of Two Strains of Rhodonia placenta: From Phenotype to Genotype.</title>
        <authorList>
            <person name="Kolle M."/>
            <person name="Horta M.A.C."/>
            <person name="Nowrousian M."/>
            <person name="Ohm R.A."/>
            <person name="Benz J.P."/>
            <person name="Pilgard A."/>
        </authorList>
    </citation>
    <scope>NUCLEOTIDE SEQUENCE</scope>
    <source>
        <strain evidence="2">FPRL280</strain>
    </source>
</reference>
<dbReference type="AlphaFoldDB" id="A0A8H7NYR7"/>
<sequence length="154" mass="16719">MTGFYLSVPALCPHRRHRGVPSDESGCNAVAPHIATIGPQSPRRPEHCLDIERSTLGLTDAGGRPEPGGGRFGATSARRPRDSLQIRPRRLDILILETTQGYGAALVVHRIQVDERHVLRWLCSAETWHASGYPTGNAPRTGLANTVGVRDATE</sequence>
<organism evidence="2 3">
    <name type="scientific">Rhodonia placenta</name>
    <dbReference type="NCBI Taxonomy" id="104341"/>
    <lineage>
        <taxon>Eukaryota</taxon>
        <taxon>Fungi</taxon>
        <taxon>Dikarya</taxon>
        <taxon>Basidiomycota</taxon>
        <taxon>Agaricomycotina</taxon>
        <taxon>Agaricomycetes</taxon>
        <taxon>Polyporales</taxon>
        <taxon>Adustoporiaceae</taxon>
        <taxon>Rhodonia</taxon>
    </lineage>
</organism>
<accession>A0A8H7NYR7</accession>
<evidence type="ECO:0000313" key="2">
    <source>
        <dbReference type="EMBL" id="KAF9810244.1"/>
    </source>
</evidence>
<dbReference type="EMBL" id="JADOXO010000182">
    <property type="protein sequence ID" value="KAF9810244.1"/>
    <property type="molecule type" value="Genomic_DNA"/>
</dbReference>
<proteinExistence type="predicted"/>
<evidence type="ECO:0000313" key="3">
    <source>
        <dbReference type="Proteomes" id="UP000639403"/>
    </source>
</evidence>
<reference evidence="2" key="1">
    <citation type="submission" date="2020-11" db="EMBL/GenBank/DDBJ databases">
        <authorList>
            <person name="Koelle M."/>
            <person name="Horta M.A.C."/>
            <person name="Nowrousian M."/>
            <person name="Ohm R.A."/>
            <person name="Benz P."/>
            <person name="Pilgard A."/>
        </authorList>
    </citation>
    <scope>NUCLEOTIDE SEQUENCE</scope>
    <source>
        <strain evidence="2">FPRL280</strain>
    </source>
</reference>
<feature type="region of interest" description="Disordered" evidence="1">
    <location>
        <begin position="57"/>
        <end position="81"/>
    </location>
</feature>
<evidence type="ECO:0000256" key="1">
    <source>
        <dbReference type="SAM" id="MobiDB-lite"/>
    </source>
</evidence>
<comment type="caution">
    <text evidence="2">The sequence shown here is derived from an EMBL/GenBank/DDBJ whole genome shotgun (WGS) entry which is preliminary data.</text>
</comment>
<gene>
    <name evidence="2" type="ORF">IEO21_07055</name>
</gene>